<dbReference type="GO" id="GO:0005634">
    <property type="term" value="C:nucleus"/>
    <property type="evidence" value="ECO:0000318"/>
    <property type="project" value="GO_Central"/>
</dbReference>
<protein>
    <recommendedName>
        <fullName evidence="3">TFIIB-type domain-containing protein</fullName>
    </recommendedName>
</protein>
<dbReference type="RefSeq" id="XP_002109710.1">
    <property type="nucleotide sequence ID" value="XM_002109674.1"/>
</dbReference>
<dbReference type="GO" id="GO:0097550">
    <property type="term" value="C:transcription preinitiation complex"/>
    <property type="evidence" value="ECO:0000318"/>
    <property type="project" value="GO_Central"/>
</dbReference>
<dbReference type="GO" id="GO:0006352">
    <property type="term" value="P:DNA-templated transcription initiation"/>
    <property type="evidence" value="ECO:0000318"/>
    <property type="project" value="GO_Central"/>
</dbReference>
<dbReference type="EMBL" id="DS985242">
    <property type="protein sequence ID" value="EDV27876.1"/>
    <property type="molecule type" value="Genomic_DNA"/>
</dbReference>
<dbReference type="CTD" id="6750925"/>
<dbReference type="GO" id="GO:0017025">
    <property type="term" value="F:TBP-class protein binding"/>
    <property type="evidence" value="ECO:0000318"/>
    <property type="project" value="GO_Central"/>
</dbReference>
<dbReference type="InParanoid" id="B3RMM3"/>
<dbReference type="AlphaFoldDB" id="B3RMM3"/>
<evidence type="ECO:0008006" key="3">
    <source>
        <dbReference type="Google" id="ProtNLM"/>
    </source>
</evidence>
<dbReference type="GO" id="GO:0016251">
    <property type="term" value="F:RNA polymerase II general transcription initiation factor activity"/>
    <property type="evidence" value="ECO:0000318"/>
    <property type="project" value="GO_Central"/>
</dbReference>
<name>B3RMM3_TRIAD</name>
<dbReference type="GO" id="GO:0051123">
    <property type="term" value="P:RNA polymerase II preinitiation complex assembly"/>
    <property type="evidence" value="ECO:0000318"/>
    <property type="project" value="GO_Central"/>
</dbReference>
<dbReference type="GO" id="GO:0001174">
    <property type="term" value="P:transcriptional start site selection at RNA polymerase II promoter"/>
    <property type="evidence" value="ECO:0000318"/>
    <property type="project" value="GO_Central"/>
</dbReference>
<organism evidence="1 2">
    <name type="scientific">Trichoplax adhaerens</name>
    <name type="common">Trichoplax reptans</name>
    <dbReference type="NCBI Taxonomy" id="10228"/>
    <lineage>
        <taxon>Eukaryota</taxon>
        <taxon>Metazoa</taxon>
        <taxon>Placozoa</taxon>
        <taxon>Uniplacotomia</taxon>
        <taxon>Trichoplacea</taxon>
        <taxon>Trichoplacidae</taxon>
        <taxon>Trichoplax</taxon>
    </lineage>
</organism>
<proteinExistence type="predicted"/>
<accession>B3RMM3</accession>
<sequence>MNMVASSSNPLQCHSCGSREIDYDNIGTERSRVCKNCGVVIGDMVSHNMDKAFNEHTVYVPNDSHWTRSGAAGSKSNVTLFRRKSFRTVKRLTKTLCLPSDIQDQALNLLKQLYKHLKSRYFQGEKLVAAGYKLPVYLKIVQFCVEVQWLDTGRLRPPLIGAAAYLALKSSDSPKANIDAICKDCKISTGIFMKRRREIEDVCMNCIKFLPWIKQDLVDSISKLMQFALFIDISRKKIAHYLPKIIKYKEVIKHSIKEKADAQTYAPISFAQNQRKSLENRKAIKEVKESLLLNGEEVNEEDLWKTLKGIHTNPGEHNEAVIKLLLAHGYSEDDLADGYYESRLCQLMPSSSQNGEELGQEDIAEEEMHNFLKSAEEVQKLKVVGSMPKVHKKNSK</sequence>
<dbReference type="Proteomes" id="UP000009022">
    <property type="component" value="Unassembled WGS sequence"/>
</dbReference>
<reference evidence="1 2" key="1">
    <citation type="journal article" date="2008" name="Nature">
        <title>The Trichoplax genome and the nature of placozoans.</title>
        <authorList>
            <person name="Srivastava M."/>
            <person name="Begovic E."/>
            <person name="Chapman J."/>
            <person name="Putnam N.H."/>
            <person name="Hellsten U."/>
            <person name="Kawashima T."/>
            <person name="Kuo A."/>
            <person name="Mitros T."/>
            <person name="Salamov A."/>
            <person name="Carpenter M.L."/>
            <person name="Signorovitch A.Y."/>
            <person name="Moreno M.A."/>
            <person name="Kamm K."/>
            <person name="Grimwood J."/>
            <person name="Schmutz J."/>
            <person name="Shapiro H."/>
            <person name="Grigoriev I.V."/>
            <person name="Buss L.W."/>
            <person name="Schierwater B."/>
            <person name="Dellaporta S.L."/>
            <person name="Rokhsar D.S."/>
        </authorList>
    </citation>
    <scope>NUCLEOTIDE SEQUENCE [LARGE SCALE GENOMIC DNA]</scope>
    <source>
        <strain evidence="1 2">Grell-BS-1999</strain>
    </source>
</reference>
<evidence type="ECO:0000313" key="2">
    <source>
        <dbReference type="Proteomes" id="UP000009022"/>
    </source>
</evidence>
<evidence type="ECO:0000313" key="1">
    <source>
        <dbReference type="EMBL" id="EDV27876.1"/>
    </source>
</evidence>
<dbReference type="STRING" id="10228.B3RMM3"/>
<gene>
    <name evidence="1" type="ORF">TRIADDRAFT_52854</name>
</gene>
<dbReference type="HOGENOM" id="CLU_697054_0_0_1"/>
<dbReference type="Gene3D" id="1.10.472.10">
    <property type="entry name" value="Cyclin-like"/>
    <property type="match status" value="1"/>
</dbReference>
<dbReference type="OrthoDB" id="511529at2759"/>
<dbReference type="KEGG" id="tad:TRIADDRAFT_52854"/>
<dbReference type="GeneID" id="6750925"/>
<keyword evidence="2" id="KW-1185">Reference proteome</keyword>